<keyword evidence="7 11" id="KW-0234">DNA repair</keyword>
<dbReference type="GO" id="GO:0006281">
    <property type="term" value="P:DNA repair"/>
    <property type="evidence" value="ECO:0007669"/>
    <property type="project" value="UniProtKB-UniRule"/>
</dbReference>
<dbReference type="InterPro" id="IPR029240">
    <property type="entry name" value="MMS19_N"/>
</dbReference>
<dbReference type="eggNOG" id="KOG1967">
    <property type="taxonomic scope" value="Eukaryota"/>
</dbReference>
<dbReference type="GO" id="GO:0005829">
    <property type="term" value="C:cytosol"/>
    <property type="evidence" value="ECO:0007669"/>
    <property type="project" value="Ensembl"/>
</dbReference>
<dbReference type="GO" id="GO:0003713">
    <property type="term" value="F:transcription coactivator activity"/>
    <property type="evidence" value="ECO:0007669"/>
    <property type="project" value="Ensembl"/>
</dbReference>
<organism evidence="15 16">
    <name type="scientific">Otolemur garnettii</name>
    <name type="common">Small-eared galago</name>
    <name type="synonym">Garnett's greater bushbaby</name>
    <dbReference type="NCBI Taxonomy" id="30611"/>
    <lineage>
        <taxon>Eukaryota</taxon>
        <taxon>Metazoa</taxon>
        <taxon>Chordata</taxon>
        <taxon>Craniata</taxon>
        <taxon>Vertebrata</taxon>
        <taxon>Euteleostomi</taxon>
        <taxon>Mammalia</taxon>
        <taxon>Eutheria</taxon>
        <taxon>Euarchontoglires</taxon>
        <taxon>Primates</taxon>
        <taxon>Strepsirrhini</taxon>
        <taxon>Lorisiformes</taxon>
        <taxon>Galagidae</taxon>
        <taxon>Otolemur</taxon>
    </lineage>
</organism>
<dbReference type="EMBL" id="AAQR03047575">
    <property type="status" value="NOT_ANNOTATED_CDS"/>
    <property type="molecule type" value="Genomic_DNA"/>
</dbReference>
<dbReference type="AlphaFoldDB" id="H0XF07"/>
<keyword evidence="4 11" id="KW-0963">Cytoplasm</keyword>
<dbReference type="InterPro" id="IPR011989">
    <property type="entry name" value="ARM-like"/>
</dbReference>
<protein>
    <recommendedName>
        <fullName evidence="11">MMS19 nucleotide excision repair protein</fullName>
    </recommendedName>
</protein>
<dbReference type="InterPro" id="IPR039920">
    <property type="entry name" value="MMS19"/>
</dbReference>
<sequence>CAKRLFSCHCLLPLPRSLVRVMAAAATLETAAPRGALWGLVQDFVMGQQEGSADQVAADVKSGSYTVLQVVEALGSSLENPEPRTRARGIQLLSQVLLQCHSLLLEKEVIHLILFYENRLKDHHLVIPSVLQGLRALSLCVALPPGLAVSVLKAIFQEVHVQSLPQVDRHTVYNIITNFMRTREEELKGLGADFTFGFIQVMDGEKDPRNLLVAFQIVHDLISRDYSLATGPFVEELFEVTSCYFPIDFTPPPNDPHGIQREDLILSLRAVLASTPRFAEFLLPLLIEKVDSEILSAKLDSLQTLNACCSGYGQKELKDFLPSLWSSIRREVFQTASERVETEGLAALHSLTACLSRSVLRADAEDLLDSFLSSILQDCRHHVCEPDMKLVWPSAKLLQAAAGASARAFDHITSNILPLLLEQFHKHSQSNQRRTILEMILGFLKLQQKWSYEDKDQRPLSGFKDQLCSLVFMALIDPSTQLQLVGIRTLTVLGAQPDLLSSGDLELAVGHLYRLSFVEEDSQSCRMAALEAAGALATLYPVAFSSHLVPKLAEELRIGESDLTRGDGPTKCSRHLRCMQALSAVSTHPSLVKETLPLLLQHLWQVNKGNMVAQSSEVIAVCQSLQQVAEKCQQDLESCWYFHQTAIPCLLALAVQASMPASQDYSLPEDRLKTAAAVARVSPRIMMTEPTHLSAPRLAAQSVARIVPLFLDGNVSFLPENSFPSRFQPFQDGPSGQRRLVALLMAFVCSLPRNVEIPQLNQLMRELLELSCCHGCSFSSSAAAKCFAGLLNKHPAGQQLDEFLQLAVDKVEAGLGSEPYRSQAFTLLLWVTKALVLRYHPLSSCLTAQLMGLLSDPELGPAAADGFSLLMSDCTDVLTRAAHAEVRIMFRQRFFTDNVPALVQGFHAAPQDVKPNYLKGLSHVLNRLPKPVLLPELPTLLSLLLEALSCPDCVVQLSTLSCLQPLLLEAPQVMSLHVDTLVTKFLNLSSSPSMAVRIAALQCMHALTRLPTPVLLPYKPQVIRALAKPLDDKKRLVRKEAVSARGEWFLLGSPGS</sequence>
<evidence type="ECO:0000256" key="1">
    <source>
        <dbReference type="ARBA" id="ARBA00004123"/>
    </source>
</evidence>
<dbReference type="EMBL" id="AAQR03047579">
    <property type="status" value="NOT_ANNOTATED_CDS"/>
    <property type="molecule type" value="Genomic_DNA"/>
</dbReference>
<dbReference type="EMBL" id="AAQR03047574">
    <property type="status" value="NOT_ANNOTATED_CDS"/>
    <property type="molecule type" value="Genomic_DNA"/>
</dbReference>
<name>H0XF07_OTOGA</name>
<proteinExistence type="inferred from homology"/>
<evidence type="ECO:0000256" key="11">
    <source>
        <dbReference type="RuleBase" id="RU367072"/>
    </source>
</evidence>
<evidence type="ECO:0000256" key="12">
    <source>
        <dbReference type="SAM" id="SignalP"/>
    </source>
</evidence>
<keyword evidence="8 11" id="KW-0206">Cytoskeleton</keyword>
<dbReference type="Pfam" id="PF14500">
    <property type="entry name" value="MMS19_N"/>
    <property type="match status" value="1"/>
</dbReference>
<dbReference type="OMA" id="FSFMPEF"/>
<dbReference type="HOGENOM" id="CLU_005943_2_0_1"/>
<evidence type="ECO:0000256" key="3">
    <source>
        <dbReference type="ARBA" id="ARBA00009340"/>
    </source>
</evidence>
<evidence type="ECO:0000259" key="13">
    <source>
        <dbReference type="Pfam" id="PF12460"/>
    </source>
</evidence>
<comment type="function">
    <text evidence="11">Key component of the cytosolic iron-sulfur protein assembly (CIA) complex, a multiprotein complex that mediates the incorporation of iron-sulfur cluster into apoproteins specifically involved in DNA metabolism and genomic integrity. In the CIA complex, MMS19 acts as an adapter between early-acting CIA components and a subset of cellular target iron-sulfur proteins.</text>
</comment>
<dbReference type="InterPro" id="IPR024687">
    <property type="entry name" value="MMS19_C"/>
</dbReference>
<dbReference type="InterPro" id="IPR016024">
    <property type="entry name" value="ARM-type_fold"/>
</dbReference>
<evidence type="ECO:0000256" key="10">
    <source>
        <dbReference type="ARBA" id="ARBA00066170"/>
    </source>
</evidence>
<accession>H0XF07</accession>
<dbReference type="GeneTree" id="ENSGT00390000015583"/>
<evidence type="ECO:0000259" key="14">
    <source>
        <dbReference type="Pfam" id="PF14500"/>
    </source>
</evidence>
<dbReference type="GO" id="GO:0030331">
    <property type="term" value="F:nuclear estrogen receptor binding"/>
    <property type="evidence" value="ECO:0007669"/>
    <property type="project" value="Ensembl"/>
</dbReference>
<dbReference type="FunCoup" id="H0XF07">
    <property type="interactions" value="3808"/>
</dbReference>
<evidence type="ECO:0000256" key="9">
    <source>
        <dbReference type="ARBA" id="ARBA00023242"/>
    </source>
</evidence>
<dbReference type="Gene3D" id="1.25.10.10">
    <property type="entry name" value="Leucine-rich Repeat Variant"/>
    <property type="match status" value="2"/>
</dbReference>
<dbReference type="EMBL" id="AAQR03047580">
    <property type="status" value="NOT_ANNOTATED_CDS"/>
    <property type="molecule type" value="Genomic_DNA"/>
</dbReference>
<keyword evidence="16" id="KW-1185">Reference proteome</keyword>
<evidence type="ECO:0000256" key="4">
    <source>
        <dbReference type="ARBA" id="ARBA00022490"/>
    </source>
</evidence>
<keyword evidence="6 11" id="KW-0227">DNA damage</keyword>
<dbReference type="PANTHER" id="PTHR12891:SF0">
    <property type="entry name" value="MMS19 NUCLEOTIDE EXCISION REPAIR PROTEIN HOMOLOG"/>
    <property type="match status" value="1"/>
</dbReference>
<feature type="signal peptide" evidence="12">
    <location>
        <begin position="1"/>
        <end position="23"/>
    </location>
</feature>
<dbReference type="GO" id="GO:0019899">
    <property type="term" value="F:enzyme binding"/>
    <property type="evidence" value="ECO:0007669"/>
    <property type="project" value="Ensembl"/>
</dbReference>
<dbReference type="FunFam" id="1.25.10.10:FF:000114">
    <property type="entry name" value="MMS19 nucleotide excision repair protein homolog isoform X2"/>
    <property type="match status" value="1"/>
</dbReference>
<dbReference type="STRING" id="30611.ENSOGAP00000014571"/>
<dbReference type="SUPFAM" id="SSF48371">
    <property type="entry name" value="ARM repeat"/>
    <property type="match status" value="1"/>
</dbReference>
<evidence type="ECO:0000256" key="5">
    <source>
        <dbReference type="ARBA" id="ARBA00022737"/>
    </source>
</evidence>
<comment type="subcellular location">
    <subcellularLocation>
        <location evidence="2 11">Cytoplasm</location>
        <location evidence="2 11">Cytoskeleton</location>
        <location evidence="2 11">Spindle</location>
    </subcellularLocation>
    <subcellularLocation>
        <location evidence="1 11">Nucleus</location>
    </subcellularLocation>
</comment>
<dbReference type="GO" id="GO:0051604">
    <property type="term" value="P:protein maturation"/>
    <property type="evidence" value="ECO:0007669"/>
    <property type="project" value="UniProtKB-UniRule"/>
</dbReference>
<reference evidence="15" key="3">
    <citation type="submission" date="2025-09" db="UniProtKB">
        <authorList>
            <consortium name="Ensembl"/>
        </authorList>
    </citation>
    <scope>IDENTIFICATION</scope>
</reference>
<dbReference type="EMBL" id="AAQR03047577">
    <property type="status" value="NOT_ANNOTATED_CDS"/>
    <property type="molecule type" value="Genomic_DNA"/>
</dbReference>
<reference evidence="15" key="2">
    <citation type="submission" date="2025-08" db="UniProtKB">
        <authorList>
            <consortium name="Ensembl"/>
        </authorList>
    </citation>
    <scope>IDENTIFICATION</scope>
</reference>
<dbReference type="GO" id="GO:0005654">
    <property type="term" value="C:nucleoplasm"/>
    <property type="evidence" value="ECO:0007669"/>
    <property type="project" value="Ensembl"/>
</dbReference>
<dbReference type="Proteomes" id="UP000005225">
    <property type="component" value="Unassembled WGS sequence"/>
</dbReference>
<evidence type="ECO:0000256" key="6">
    <source>
        <dbReference type="ARBA" id="ARBA00022763"/>
    </source>
</evidence>
<evidence type="ECO:0000256" key="8">
    <source>
        <dbReference type="ARBA" id="ARBA00023212"/>
    </source>
</evidence>
<dbReference type="GO" id="GO:0016226">
    <property type="term" value="P:iron-sulfur cluster assembly"/>
    <property type="evidence" value="ECO:0007669"/>
    <property type="project" value="UniProtKB-UniRule"/>
</dbReference>
<feature type="domain" description="MMS19 N-terminal" evidence="14">
    <location>
        <begin position="71"/>
        <end position="334"/>
    </location>
</feature>
<evidence type="ECO:0000256" key="2">
    <source>
        <dbReference type="ARBA" id="ARBA00004186"/>
    </source>
</evidence>
<comment type="similarity">
    <text evidence="3 11">Belongs to the MET18/MMS19 family.</text>
</comment>
<feature type="domain" description="MMS19 C-terminal" evidence="13">
    <location>
        <begin position="578"/>
        <end position="1008"/>
    </location>
</feature>
<keyword evidence="5" id="KW-0677">Repeat</keyword>
<dbReference type="Pfam" id="PF12460">
    <property type="entry name" value="MMS19_C"/>
    <property type="match status" value="1"/>
</dbReference>
<dbReference type="GO" id="GO:0071817">
    <property type="term" value="C:MMXD complex"/>
    <property type="evidence" value="ECO:0007669"/>
    <property type="project" value="Ensembl"/>
</dbReference>
<evidence type="ECO:0000313" key="15">
    <source>
        <dbReference type="Ensembl" id="ENSOGAP00000014571.2"/>
    </source>
</evidence>
<evidence type="ECO:0000256" key="7">
    <source>
        <dbReference type="ARBA" id="ARBA00023204"/>
    </source>
</evidence>
<dbReference type="EMBL" id="AAQR03047576">
    <property type="status" value="NOT_ANNOTATED_CDS"/>
    <property type="molecule type" value="Genomic_DNA"/>
</dbReference>
<dbReference type="Ensembl" id="ENSOGAT00000016281.2">
    <property type="protein sequence ID" value="ENSOGAP00000014571.2"/>
    <property type="gene ID" value="ENSOGAG00000016272.2"/>
</dbReference>
<dbReference type="EMBL" id="AAQR03047573">
    <property type="status" value="NOT_ANNOTATED_CDS"/>
    <property type="molecule type" value="Genomic_DNA"/>
</dbReference>
<dbReference type="InParanoid" id="H0XF07"/>
<comment type="subunit">
    <text evidence="10">Component of the CIA complex. In the CIA complex, interacts directly with CIAO2B and CIAO3. Component of the MMXD complex, composed of CIAO1, ERCC2, CIAO2B, MMS19 and SLC25A5. Interacts with CIAO2B; the interaction is direct. Interacts with ERCC2/XPD; the interaction is direct. Interacts with ERCC3/XPB and NCOA3/RAC3. Interacts with RTEL1; the interaction mediates the association of RTEL1 with the CIA complex. Interacts with BRIP1. Interacts with KIF4A; the interaction facilitates the transfer of Fe-S clusters to KIF4A to ensure proper localization of KIF4A to the mitotic machinery components. Interacts with CCDC117; the interaction is indirect.</text>
</comment>
<reference evidence="16" key="1">
    <citation type="submission" date="2011-03" db="EMBL/GenBank/DDBJ databases">
        <title>Version 3 of the genome sequence of Otolemur garnettii (Bushbaby).</title>
        <authorList>
            <consortium name="The Broad Institute Genome Sequencing Platform"/>
            <person name="Di Palma F."/>
            <person name="Johnson J."/>
            <person name="Lander E.S."/>
            <person name="Lindblad-Toh K."/>
            <person name="Jaffe D.B."/>
            <person name="Gnerre S."/>
            <person name="MacCallum I."/>
            <person name="Przybylski D."/>
            <person name="Ribeiro F.J."/>
            <person name="Burton J.N."/>
            <person name="Walker B.J."/>
            <person name="Sharpe T."/>
            <person name="Hall G."/>
        </authorList>
    </citation>
    <scope>NUCLEOTIDE SEQUENCE [LARGE SCALE GENOMIC DNA]</scope>
</reference>
<keyword evidence="9 11" id="KW-0539">Nucleus</keyword>
<evidence type="ECO:0000313" key="16">
    <source>
        <dbReference type="Proteomes" id="UP000005225"/>
    </source>
</evidence>
<feature type="chain" id="PRO_5003545558" description="MMS19 nucleotide excision repair protein" evidence="12">
    <location>
        <begin position="24"/>
        <end position="1056"/>
    </location>
</feature>
<dbReference type="GO" id="GO:0097361">
    <property type="term" value="C:cytosolic [4Fe-4S] assembly targeting complex"/>
    <property type="evidence" value="ECO:0007669"/>
    <property type="project" value="UniProtKB-UniRule"/>
</dbReference>
<keyword evidence="12" id="KW-0732">Signal</keyword>
<dbReference type="PANTHER" id="PTHR12891">
    <property type="entry name" value="DNA REPAIR/TRANSCRIPTION PROTEIN MET18/MMS19"/>
    <property type="match status" value="1"/>
</dbReference>
<dbReference type="EMBL" id="AAQR03047578">
    <property type="status" value="NOT_ANNOTATED_CDS"/>
    <property type="molecule type" value="Genomic_DNA"/>
</dbReference>
<dbReference type="EMBL" id="AAQR03047572">
    <property type="status" value="NOT_ANNOTATED_CDS"/>
    <property type="molecule type" value="Genomic_DNA"/>
</dbReference>